<accession>A0A6H1ZYQ3</accession>
<dbReference type="AlphaFoldDB" id="A0A6H1ZYQ3"/>
<protein>
    <submittedName>
        <fullName evidence="2">Uncharacterized protein</fullName>
    </submittedName>
</protein>
<keyword evidence="1" id="KW-1133">Transmembrane helix</keyword>
<reference evidence="2" key="1">
    <citation type="submission" date="2020-03" db="EMBL/GenBank/DDBJ databases">
        <title>The deep terrestrial virosphere.</title>
        <authorList>
            <person name="Holmfeldt K."/>
            <person name="Nilsson E."/>
            <person name="Simone D."/>
            <person name="Lopez-Fernandez M."/>
            <person name="Wu X."/>
            <person name="de Brujin I."/>
            <person name="Lundin D."/>
            <person name="Andersson A."/>
            <person name="Bertilsson S."/>
            <person name="Dopson M."/>
        </authorList>
    </citation>
    <scope>NUCLEOTIDE SEQUENCE</scope>
    <source>
        <strain evidence="2">TM448A02833</strain>
    </source>
</reference>
<gene>
    <name evidence="2" type="ORF">TM448A02833_0011</name>
</gene>
<feature type="transmembrane region" description="Helical" evidence="1">
    <location>
        <begin position="97"/>
        <end position="115"/>
    </location>
</feature>
<keyword evidence="1" id="KW-0812">Transmembrane</keyword>
<name>A0A6H1ZYQ3_9ZZZZ</name>
<evidence type="ECO:0000256" key="1">
    <source>
        <dbReference type="SAM" id="Phobius"/>
    </source>
</evidence>
<feature type="transmembrane region" description="Helical" evidence="1">
    <location>
        <begin position="159"/>
        <end position="180"/>
    </location>
</feature>
<organism evidence="2">
    <name type="scientific">viral metagenome</name>
    <dbReference type="NCBI Taxonomy" id="1070528"/>
    <lineage>
        <taxon>unclassified sequences</taxon>
        <taxon>metagenomes</taxon>
        <taxon>organismal metagenomes</taxon>
    </lineage>
</organism>
<evidence type="ECO:0000313" key="2">
    <source>
        <dbReference type="EMBL" id="QJA52609.1"/>
    </source>
</evidence>
<dbReference type="EMBL" id="MT144353">
    <property type="protein sequence ID" value="QJA52609.1"/>
    <property type="molecule type" value="Genomic_DNA"/>
</dbReference>
<proteinExistence type="predicted"/>
<feature type="transmembrane region" description="Helical" evidence="1">
    <location>
        <begin position="127"/>
        <end position="147"/>
    </location>
</feature>
<sequence>MIFESLFGALTGLLGSAVTSYFNWKQQKLKNEYDIQMKELDIKLVTVEADKKMGISRVETEGKVELSELDVYKVAQEETNKSLFDSSYMKYLIESKYFQWLGALIAGIFGLAEWLRIMARPTITYYLLAVSTYLTILCYKLLQIFSINGAITLPEAYDIFQLCIRSLIYLTISCVSFWFCDRRVAKFLYRLNDNNKKD</sequence>
<keyword evidence="1" id="KW-0472">Membrane</keyword>